<name>A0A379CNL0_PLESH</name>
<comment type="caution">
    <text evidence="1">The sequence shown here is derived from an EMBL/GenBank/DDBJ whole genome shotgun (WGS) entry which is preliminary data.</text>
</comment>
<proteinExistence type="predicted"/>
<dbReference type="GeneID" id="69706630"/>
<accession>A0A379CNL0</accession>
<dbReference type="Proteomes" id="UP000664658">
    <property type="component" value="Unassembled WGS sequence"/>
</dbReference>
<evidence type="ECO:0000313" key="2">
    <source>
        <dbReference type="Proteomes" id="UP000664658"/>
    </source>
</evidence>
<sequence length="112" mass="12375">MTTVIKRLNRTDLPFQATRDLFSSRSKVGRQGLLYQETSCADVRVRLPPAEDIAISAMSAAFGSAKAVEGKILIIEGMKQVMREFPELAAQAREEIKARGLPVPDWLSELGE</sequence>
<dbReference type="RefSeq" id="WP_010863613.1">
    <property type="nucleotide sequence ID" value="NZ_CP027852.1"/>
</dbReference>
<organism evidence="1 2">
    <name type="scientific">Plesiomonas shigelloides</name>
    <name type="common">Aeromonas shigelloides</name>
    <dbReference type="NCBI Taxonomy" id="703"/>
    <lineage>
        <taxon>Bacteria</taxon>
        <taxon>Pseudomonadati</taxon>
        <taxon>Pseudomonadota</taxon>
        <taxon>Gammaproteobacteria</taxon>
        <taxon>Enterobacterales</taxon>
        <taxon>Enterobacteriaceae</taxon>
        <taxon>Plesiomonas</taxon>
    </lineage>
</organism>
<gene>
    <name evidence="1" type="ORF">J2R62_05740</name>
</gene>
<protein>
    <submittedName>
        <fullName evidence="1">Uncharacterized protein</fullName>
    </submittedName>
</protein>
<evidence type="ECO:0000313" key="1">
    <source>
        <dbReference type="EMBL" id="MBO1107727.1"/>
    </source>
</evidence>
<reference evidence="1" key="1">
    <citation type="submission" date="2021-03" db="EMBL/GenBank/DDBJ databases">
        <title>Plesiomonas shigelloides zfcc0051, isolated from zebrafish feces.</title>
        <authorList>
            <person name="Vanderhoek Z."/>
            <person name="Gaulke C."/>
        </authorList>
    </citation>
    <scope>NUCLEOTIDE SEQUENCE</scope>
    <source>
        <strain evidence="1">Zfcc0051</strain>
    </source>
</reference>
<dbReference type="AlphaFoldDB" id="A0A379CNL0"/>
<dbReference type="EMBL" id="JAFNAA010000004">
    <property type="protein sequence ID" value="MBO1107727.1"/>
    <property type="molecule type" value="Genomic_DNA"/>
</dbReference>